<evidence type="ECO:0000313" key="2">
    <source>
        <dbReference type="Proteomes" id="UP000217790"/>
    </source>
</evidence>
<dbReference type="EMBL" id="KZ293663">
    <property type="protein sequence ID" value="PBK90984.1"/>
    <property type="molecule type" value="Genomic_DNA"/>
</dbReference>
<keyword evidence="2" id="KW-1185">Reference proteome</keyword>
<accession>A0A2H3DB13</accession>
<organism evidence="1 2">
    <name type="scientific">Armillaria gallica</name>
    <name type="common">Bulbous honey fungus</name>
    <name type="synonym">Armillaria bulbosa</name>
    <dbReference type="NCBI Taxonomy" id="47427"/>
    <lineage>
        <taxon>Eukaryota</taxon>
        <taxon>Fungi</taxon>
        <taxon>Dikarya</taxon>
        <taxon>Basidiomycota</taxon>
        <taxon>Agaricomycotina</taxon>
        <taxon>Agaricomycetes</taxon>
        <taxon>Agaricomycetidae</taxon>
        <taxon>Agaricales</taxon>
        <taxon>Marasmiineae</taxon>
        <taxon>Physalacriaceae</taxon>
        <taxon>Armillaria</taxon>
    </lineage>
</organism>
<dbReference type="InParanoid" id="A0A2H3DB13"/>
<proteinExistence type="predicted"/>
<evidence type="ECO:0000313" key="1">
    <source>
        <dbReference type="EMBL" id="PBK90984.1"/>
    </source>
</evidence>
<protein>
    <submittedName>
        <fullName evidence="1">Uncharacterized protein</fullName>
    </submittedName>
</protein>
<name>A0A2H3DB13_ARMGA</name>
<sequence>MANSKKQETGRLLVYRAPSELDLALDKMEPPTGYLLTSTLVNWYHELRKPSSDAGNLRKLVTLVAIYHAVQFMCYCRAERNQNKTTALRGEIGARVKLHAQMGM</sequence>
<dbReference type="Proteomes" id="UP000217790">
    <property type="component" value="Unassembled WGS sequence"/>
</dbReference>
<dbReference type="AlphaFoldDB" id="A0A2H3DB13"/>
<reference evidence="2" key="1">
    <citation type="journal article" date="2017" name="Nat. Ecol. Evol.">
        <title>Genome expansion and lineage-specific genetic innovations in the forest pathogenic fungi Armillaria.</title>
        <authorList>
            <person name="Sipos G."/>
            <person name="Prasanna A.N."/>
            <person name="Walter M.C."/>
            <person name="O'Connor E."/>
            <person name="Balint B."/>
            <person name="Krizsan K."/>
            <person name="Kiss B."/>
            <person name="Hess J."/>
            <person name="Varga T."/>
            <person name="Slot J."/>
            <person name="Riley R."/>
            <person name="Boka B."/>
            <person name="Rigling D."/>
            <person name="Barry K."/>
            <person name="Lee J."/>
            <person name="Mihaltcheva S."/>
            <person name="LaButti K."/>
            <person name="Lipzen A."/>
            <person name="Waldron R."/>
            <person name="Moloney N.M."/>
            <person name="Sperisen C."/>
            <person name="Kredics L."/>
            <person name="Vagvoelgyi C."/>
            <person name="Patrignani A."/>
            <person name="Fitzpatrick D."/>
            <person name="Nagy I."/>
            <person name="Doyle S."/>
            <person name="Anderson J.B."/>
            <person name="Grigoriev I.V."/>
            <person name="Gueldener U."/>
            <person name="Muensterkoetter M."/>
            <person name="Nagy L.G."/>
        </authorList>
    </citation>
    <scope>NUCLEOTIDE SEQUENCE [LARGE SCALE GENOMIC DNA]</scope>
    <source>
        <strain evidence="2">Ar21-2</strain>
    </source>
</reference>
<gene>
    <name evidence="1" type="ORF">ARMGADRAFT_1082222</name>
</gene>